<evidence type="ECO:0000313" key="2">
    <source>
        <dbReference type="Proteomes" id="UP001057402"/>
    </source>
</evidence>
<reference evidence="2" key="1">
    <citation type="journal article" date="2023" name="Front. Plant Sci.">
        <title>Chromosomal-level genome assembly of Melastoma candidum provides insights into trichome evolution.</title>
        <authorList>
            <person name="Zhong Y."/>
            <person name="Wu W."/>
            <person name="Sun C."/>
            <person name="Zou P."/>
            <person name="Liu Y."/>
            <person name="Dai S."/>
            <person name="Zhou R."/>
        </authorList>
    </citation>
    <scope>NUCLEOTIDE SEQUENCE [LARGE SCALE GENOMIC DNA]</scope>
</reference>
<organism evidence="1 2">
    <name type="scientific">Melastoma candidum</name>
    <dbReference type="NCBI Taxonomy" id="119954"/>
    <lineage>
        <taxon>Eukaryota</taxon>
        <taxon>Viridiplantae</taxon>
        <taxon>Streptophyta</taxon>
        <taxon>Embryophyta</taxon>
        <taxon>Tracheophyta</taxon>
        <taxon>Spermatophyta</taxon>
        <taxon>Magnoliopsida</taxon>
        <taxon>eudicotyledons</taxon>
        <taxon>Gunneridae</taxon>
        <taxon>Pentapetalae</taxon>
        <taxon>rosids</taxon>
        <taxon>malvids</taxon>
        <taxon>Myrtales</taxon>
        <taxon>Melastomataceae</taxon>
        <taxon>Melastomatoideae</taxon>
        <taxon>Melastomateae</taxon>
        <taxon>Melastoma</taxon>
    </lineage>
</organism>
<sequence>MTKKVVLKVGFHGEKGRKHVLKAVSEVEGINEVAVDVEKGTLTVIGNVDAVCIVNRLRKCGHTVEIDSVGPPPKPPEKPVQPNKEPEKKPDTPPPPFCHPCPPPSPYPSPCYYEYERDPCSIM</sequence>
<protein>
    <submittedName>
        <fullName evidence="1">Uncharacterized protein</fullName>
    </submittedName>
</protein>
<keyword evidence="2" id="KW-1185">Reference proteome</keyword>
<accession>A0ACB9QUE2</accession>
<gene>
    <name evidence="1" type="ORF">MLD38_023039</name>
</gene>
<dbReference type="EMBL" id="CM042885">
    <property type="protein sequence ID" value="KAI4367283.1"/>
    <property type="molecule type" value="Genomic_DNA"/>
</dbReference>
<proteinExistence type="predicted"/>
<comment type="caution">
    <text evidence="1">The sequence shown here is derived from an EMBL/GenBank/DDBJ whole genome shotgun (WGS) entry which is preliminary data.</text>
</comment>
<evidence type="ECO:0000313" key="1">
    <source>
        <dbReference type="EMBL" id="KAI4367283.1"/>
    </source>
</evidence>
<dbReference type="Proteomes" id="UP001057402">
    <property type="component" value="Chromosome 6"/>
</dbReference>
<name>A0ACB9QUE2_9MYRT</name>